<dbReference type="Gene3D" id="3.30.70.2190">
    <property type="match status" value="1"/>
</dbReference>
<dbReference type="SUPFAM" id="SSF56176">
    <property type="entry name" value="FAD-binding/transporter-associated domain-like"/>
    <property type="match status" value="1"/>
</dbReference>
<accession>A0ABT7XM42</accession>
<dbReference type="EMBL" id="JAUEDK010000010">
    <property type="protein sequence ID" value="MDN0074846.1"/>
    <property type="molecule type" value="Genomic_DNA"/>
</dbReference>
<feature type="domain" description="FAD-binding PCMH-type" evidence="4">
    <location>
        <begin position="35"/>
        <end position="216"/>
    </location>
</feature>
<sequence length="461" mass="48710">MSTPLAQLAAIVGDAHLLTAESDIAPFCLDWRKRYLGRPLAVALPGSTAEVAALVGYCAANGIPIVPQGGNTGTCGAATPDDSGRALVIAMRRLNKVREVDAANATMTLEAGVTLAEAQQAAAAVDRLFPLSLASEGSCQIGGNLSTNAGGLAVLRYGTMRELALGLEVVLPDGQVLNLLSGLRKDTTGLDLKQLFIGAEGTLGLITAATLKLFPRPTARATALIGIADATESVAWLAELKAVFGDRLTTFELISRRCLELVDQYQPQARVPFITPWALLIELSDGGASAELNERLVGWLAERAMLDGVIAQSEAERQALWAVREAISEAQAAHGPSIKHDIAVPVSAIPAFMQDAATRLEAAFPGVQIVAFGHVGDGSLHYNVSYTRPGNADLFDDEERVNAIVYDAVYAVHGTLAAEHGIGQLKAHWLARYKDPAALALMRQIKALLDPQGLMNPGKLY</sequence>
<dbReference type="Proteomes" id="UP001168540">
    <property type="component" value="Unassembled WGS sequence"/>
</dbReference>
<protein>
    <submittedName>
        <fullName evidence="5">FAD-binding oxidoreductase</fullName>
    </submittedName>
</protein>
<dbReference type="SUPFAM" id="SSF55103">
    <property type="entry name" value="FAD-linked oxidases, C-terminal domain"/>
    <property type="match status" value="1"/>
</dbReference>
<evidence type="ECO:0000259" key="4">
    <source>
        <dbReference type="PROSITE" id="PS51387"/>
    </source>
</evidence>
<dbReference type="Gene3D" id="3.30.43.10">
    <property type="entry name" value="Uridine Diphospho-n-acetylenolpyruvylglucosamine Reductase, domain 2"/>
    <property type="match status" value="1"/>
</dbReference>
<dbReference type="InterPro" id="IPR016164">
    <property type="entry name" value="FAD-linked_Oxase-like_C"/>
</dbReference>
<proteinExistence type="inferred from homology"/>
<keyword evidence="3" id="KW-0274">FAD</keyword>
<dbReference type="InterPro" id="IPR004113">
    <property type="entry name" value="FAD-bd_oxidored_4_C"/>
</dbReference>
<dbReference type="Pfam" id="PF01565">
    <property type="entry name" value="FAD_binding_4"/>
    <property type="match status" value="1"/>
</dbReference>
<comment type="similarity">
    <text evidence="1">Belongs to the FAD-binding oxidoreductase/transferase type 4 family.</text>
</comment>
<dbReference type="InterPro" id="IPR016169">
    <property type="entry name" value="FAD-bd_PCMH_sub2"/>
</dbReference>
<comment type="caution">
    <text evidence="5">The sequence shown here is derived from an EMBL/GenBank/DDBJ whole genome shotgun (WGS) entry which is preliminary data.</text>
</comment>
<dbReference type="Gene3D" id="3.30.465.10">
    <property type="match status" value="1"/>
</dbReference>
<evidence type="ECO:0000256" key="1">
    <source>
        <dbReference type="ARBA" id="ARBA00008000"/>
    </source>
</evidence>
<dbReference type="InterPro" id="IPR016171">
    <property type="entry name" value="Vanillyl_alc_oxidase_C-sub2"/>
</dbReference>
<dbReference type="RefSeq" id="WP_289829429.1">
    <property type="nucleotide sequence ID" value="NZ_JAUEDK010000010.1"/>
</dbReference>
<dbReference type="PANTHER" id="PTHR43716">
    <property type="entry name" value="D-2-HYDROXYGLUTARATE DEHYDROGENASE, MITOCHONDRIAL"/>
    <property type="match status" value="1"/>
</dbReference>
<evidence type="ECO:0000313" key="6">
    <source>
        <dbReference type="Proteomes" id="UP001168540"/>
    </source>
</evidence>
<dbReference type="PANTHER" id="PTHR43716:SF2">
    <property type="entry name" value="BLL6224 PROTEIN"/>
    <property type="match status" value="1"/>
</dbReference>
<evidence type="ECO:0000256" key="2">
    <source>
        <dbReference type="ARBA" id="ARBA00022630"/>
    </source>
</evidence>
<name>A0ABT7XM42_9NEIS</name>
<dbReference type="Pfam" id="PF02913">
    <property type="entry name" value="FAD-oxidase_C"/>
    <property type="match status" value="1"/>
</dbReference>
<evidence type="ECO:0000313" key="5">
    <source>
        <dbReference type="EMBL" id="MDN0074846.1"/>
    </source>
</evidence>
<dbReference type="InterPro" id="IPR016166">
    <property type="entry name" value="FAD-bd_PCMH"/>
</dbReference>
<dbReference type="InterPro" id="IPR016167">
    <property type="entry name" value="FAD-bd_PCMH_sub1"/>
</dbReference>
<gene>
    <name evidence="5" type="ORF">QU481_08060</name>
</gene>
<reference evidence="5" key="1">
    <citation type="submission" date="2023-06" db="EMBL/GenBank/DDBJ databases">
        <authorList>
            <person name="Zhang S."/>
        </authorList>
    </citation>
    <scope>NUCLEOTIDE SEQUENCE</scope>
    <source>
        <strain evidence="5">SG2303</strain>
    </source>
</reference>
<dbReference type="InterPro" id="IPR006094">
    <property type="entry name" value="Oxid_FAD_bind_N"/>
</dbReference>
<dbReference type="InterPro" id="IPR036318">
    <property type="entry name" value="FAD-bd_PCMH-like_sf"/>
</dbReference>
<evidence type="ECO:0000256" key="3">
    <source>
        <dbReference type="ARBA" id="ARBA00022827"/>
    </source>
</evidence>
<dbReference type="InterPro" id="IPR051264">
    <property type="entry name" value="FAD-oxidored/transferase_4"/>
</dbReference>
<keyword evidence="6" id="KW-1185">Reference proteome</keyword>
<organism evidence="5 6">
    <name type="scientific">Crenobacter oryzisoli</name>
    <dbReference type="NCBI Taxonomy" id="3056844"/>
    <lineage>
        <taxon>Bacteria</taxon>
        <taxon>Pseudomonadati</taxon>
        <taxon>Pseudomonadota</taxon>
        <taxon>Betaproteobacteria</taxon>
        <taxon>Neisseriales</taxon>
        <taxon>Neisseriaceae</taxon>
        <taxon>Crenobacter</taxon>
    </lineage>
</organism>
<keyword evidence="2" id="KW-0285">Flavoprotein</keyword>
<dbReference type="Gene3D" id="1.10.45.10">
    <property type="entry name" value="Vanillyl-alcohol Oxidase, Chain A, domain 4"/>
    <property type="match status" value="1"/>
</dbReference>
<dbReference type="PROSITE" id="PS51387">
    <property type="entry name" value="FAD_PCMH"/>
    <property type="match status" value="1"/>
</dbReference>
<dbReference type="Gene3D" id="3.30.70.2740">
    <property type="match status" value="1"/>
</dbReference>